<evidence type="ECO:0000313" key="2">
    <source>
        <dbReference type="Proteomes" id="UP000638981"/>
    </source>
</evidence>
<keyword evidence="2" id="KW-1185">Reference proteome</keyword>
<name>A0A918TSC3_9RHOB</name>
<reference evidence="1" key="2">
    <citation type="submission" date="2020-09" db="EMBL/GenBank/DDBJ databases">
        <authorList>
            <person name="Sun Q."/>
            <person name="Kim S."/>
        </authorList>
    </citation>
    <scope>NUCLEOTIDE SEQUENCE</scope>
    <source>
        <strain evidence="1">KCTC 23310</strain>
    </source>
</reference>
<protein>
    <submittedName>
        <fullName evidence="1">Uncharacterized protein</fullName>
    </submittedName>
</protein>
<evidence type="ECO:0000313" key="1">
    <source>
        <dbReference type="EMBL" id="GHC59983.1"/>
    </source>
</evidence>
<dbReference type="AlphaFoldDB" id="A0A918TSC3"/>
<dbReference type="EMBL" id="BMYJ01000007">
    <property type="protein sequence ID" value="GHC59983.1"/>
    <property type="molecule type" value="Genomic_DNA"/>
</dbReference>
<organism evidence="1 2">
    <name type="scientific">Neogemmobacter tilapiae</name>
    <dbReference type="NCBI Taxonomy" id="875041"/>
    <lineage>
        <taxon>Bacteria</taxon>
        <taxon>Pseudomonadati</taxon>
        <taxon>Pseudomonadota</taxon>
        <taxon>Alphaproteobacteria</taxon>
        <taxon>Rhodobacterales</taxon>
        <taxon>Paracoccaceae</taxon>
        <taxon>Neogemmobacter</taxon>
    </lineage>
</organism>
<proteinExistence type="predicted"/>
<accession>A0A918TSC3</accession>
<dbReference type="Proteomes" id="UP000638981">
    <property type="component" value="Unassembled WGS sequence"/>
</dbReference>
<sequence length="113" mass="11571">MSCWLSILTSLTRASPRGSGDWGTGGTPAGDVARLVSGLGKWAFAPLPHLPGFLVPVALRQSSITVAGAAPVSHRLPNSLPCGSTLPGQITTSSNVAMIHLRQIMRCGGQGAI</sequence>
<comment type="caution">
    <text evidence="1">The sequence shown here is derived from an EMBL/GenBank/DDBJ whole genome shotgun (WGS) entry which is preliminary data.</text>
</comment>
<reference evidence="1" key="1">
    <citation type="journal article" date="2014" name="Int. J. Syst. Evol. Microbiol.">
        <title>Complete genome sequence of Corynebacterium casei LMG S-19264T (=DSM 44701T), isolated from a smear-ripened cheese.</title>
        <authorList>
            <consortium name="US DOE Joint Genome Institute (JGI-PGF)"/>
            <person name="Walter F."/>
            <person name="Albersmeier A."/>
            <person name="Kalinowski J."/>
            <person name="Ruckert C."/>
        </authorList>
    </citation>
    <scope>NUCLEOTIDE SEQUENCE</scope>
    <source>
        <strain evidence="1">KCTC 23310</strain>
    </source>
</reference>
<gene>
    <name evidence="1" type="ORF">GCM10007315_24820</name>
</gene>